<feature type="region of interest" description="Disordered" evidence="1">
    <location>
        <begin position="403"/>
        <end position="448"/>
    </location>
</feature>
<protein>
    <recommendedName>
        <fullName evidence="3">DUF4815 domain-containing protein</fullName>
    </recommendedName>
</protein>
<accession>A0A6J7WU75</accession>
<reference evidence="2" key="1">
    <citation type="submission" date="2020-05" db="EMBL/GenBank/DDBJ databases">
        <authorList>
            <person name="Chiriac C."/>
            <person name="Salcher M."/>
            <person name="Ghai R."/>
            <person name="Kavagutti S V."/>
        </authorList>
    </citation>
    <scope>NUCLEOTIDE SEQUENCE</scope>
</reference>
<evidence type="ECO:0000256" key="1">
    <source>
        <dbReference type="SAM" id="MobiDB-lite"/>
    </source>
</evidence>
<feature type="compositionally biased region" description="Polar residues" evidence="1">
    <location>
        <begin position="406"/>
        <end position="419"/>
    </location>
</feature>
<feature type="compositionally biased region" description="Gly residues" evidence="1">
    <location>
        <begin position="422"/>
        <end position="445"/>
    </location>
</feature>
<proteinExistence type="predicted"/>
<evidence type="ECO:0000313" key="2">
    <source>
        <dbReference type="EMBL" id="CAB5221287.1"/>
    </source>
</evidence>
<gene>
    <name evidence="2" type="ORF">UFOVP245_117</name>
</gene>
<sequence length="994" mass="108741">MTYKRKDLAVQVNIKTDRGYTMHAIGQLEDRLKRLEYYTVLNALDQETKTLSVRDATGLIERFKNGIFADPFNDHTIGNASDPEYSIAISSSKSIARPTFNQLFHEFKLNQSTSTGVKAVGRLLMLDYTSEYFGGNDFATTYRNCTESLYRFNGQLQFFPCYDNTSTSTAGAPQNIVIDQAKPFASLVAATGGLAQTIDSVTSVPKLIAQINDGATITSTYQSTTTKTIKDIEVSVSTINQNAGNYVTDVANLYYMRPRRLAVVARGLRPNMQMHFFFDKVSVDRYVAPAIVSAAYSNGSGDIDGTKAQSLVLSKQDQLLVDNGTKGSIITSDSTGTVFAVFYLPPNTFRSGDRTMIITNVDDINATGAILTTAEGTYTSSSLSLTTSQLSFSILQPVFTPKTHQESSNTSWSVQQVIPSTGDGGTGDGGTGDGGTGGGDAGGGDPVAQTFTIENRNVWEPRTYTGPGVYLTKIGMFFRSKSSTLGATMVVVETNVGNPDSTKIIGKRHLTSAEILTSLDSSVETVFELNEPALIATDSTYAFYVIPDLGNPDYEIWISEIGFNDKLSGNAVTTNPYKGIMFVSNNAKSWTPIQSQDIKFKLYRARFTSLTGTAVFKNETDDFLSVTDLLRANSAVGISVGDVVYTANTANTAQFNSNTASHPFGIVQFIDELNGIIHLDSSNGKFSNSVNQQLRFFSVPVVGDKTYISNTYLVANATLHTVDDPIYHGLVPKFSFLEPSGSIIEVAYYGTSNSTNGFLKDSAPTKLKNEQLYEYADYERVLRSYSNEVATGTYGANGSATYVITMRTNNPYISPVIDLGVKSFNYIQNLINNDATDENTKHGNAKNKYLSKNVVLNQTAEDLLVYVTGYRPLGTDIKAYAKLKNNTDNENFDTKEWTELTFVPAILGTKYSSPQDKEDFRELVFGLPVGNTVANQTQAYQDPNATVADTVVYYDSAQRRYEGFDVFALKLVLVSNNPVKFPTMRDVRAIALQK</sequence>
<name>A0A6J7WU75_9CAUD</name>
<dbReference type="EMBL" id="LR798287">
    <property type="protein sequence ID" value="CAB5221287.1"/>
    <property type="molecule type" value="Genomic_DNA"/>
</dbReference>
<evidence type="ECO:0008006" key="3">
    <source>
        <dbReference type="Google" id="ProtNLM"/>
    </source>
</evidence>
<organism evidence="2">
    <name type="scientific">uncultured Caudovirales phage</name>
    <dbReference type="NCBI Taxonomy" id="2100421"/>
    <lineage>
        <taxon>Viruses</taxon>
        <taxon>Duplodnaviria</taxon>
        <taxon>Heunggongvirae</taxon>
        <taxon>Uroviricota</taxon>
        <taxon>Caudoviricetes</taxon>
        <taxon>Peduoviridae</taxon>
        <taxon>Maltschvirus</taxon>
        <taxon>Maltschvirus maltsch</taxon>
    </lineage>
</organism>